<evidence type="ECO:0000313" key="2">
    <source>
        <dbReference type="EMBL" id="MYL36131.1"/>
    </source>
</evidence>
<gene>
    <name evidence="2" type="ORF">GLW05_21470</name>
</gene>
<accession>A0A6I5A6U7</accession>
<evidence type="ECO:0000256" key="1">
    <source>
        <dbReference type="SAM" id="Phobius"/>
    </source>
</evidence>
<keyword evidence="1" id="KW-1133">Transmembrane helix</keyword>
<organism evidence="2 3">
    <name type="scientific">Pontibacillus yanchengensis</name>
    <dbReference type="NCBI Taxonomy" id="462910"/>
    <lineage>
        <taxon>Bacteria</taxon>
        <taxon>Bacillati</taxon>
        <taxon>Bacillota</taxon>
        <taxon>Bacilli</taxon>
        <taxon>Bacillales</taxon>
        <taxon>Bacillaceae</taxon>
        <taxon>Pontibacillus</taxon>
    </lineage>
</organism>
<reference evidence="2 3" key="1">
    <citation type="submission" date="2019-11" db="EMBL/GenBank/DDBJ databases">
        <title>Genome sequences of 17 halophilic strains isolated from different environments.</title>
        <authorList>
            <person name="Furrow R.E."/>
        </authorList>
    </citation>
    <scope>NUCLEOTIDE SEQUENCE [LARGE SCALE GENOMIC DNA]</scope>
    <source>
        <strain evidence="2 3">22514_16_FS</strain>
    </source>
</reference>
<keyword evidence="1" id="KW-0472">Membrane</keyword>
<protein>
    <submittedName>
        <fullName evidence="2">Uncharacterized protein</fullName>
    </submittedName>
</protein>
<dbReference type="AlphaFoldDB" id="A0A6I5A6U7"/>
<feature type="transmembrane region" description="Helical" evidence="1">
    <location>
        <begin position="150"/>
        <end position="168"/>
    </location>
</feature>
<comment type="caution">
    <text evidence="2">The sequence shown here is derived from an EMBL/GenBank/DDBJ whole genome shotgun (WGS) entry which is preliminary data.</text>
</comment>
<name>A0A6I5A6U7_9BACI</name>
<keyword evidence="1" id="KW-0812">Transmembrane</keyword>
<sequence length="197" mass="21253">MAREKTGTDFSVDLGPVTVAVEEGVAGDIDSNMSMGVGASAIAFYDGNGDLTNYYYYESDLGMSSSMKDVITGFVENTLGDYHIIGSDDPSLDWTDFAFTNDTFSFLIEFAGQLTAWTDYRGQPYYNHAYKSFTMSKGHWFNTDLSGLKYLAAFALAILLAVCLAFIISTVGAAGTATALSGTALFLAMQNLRDNNA</sequence>
<dbReference type="Proteomes" id="UP000468638">
    <property type="component" value="Unassembled WGS sequence"/>
</dbReference>
<dbReference type="EMBL" id="WMEQ01000030">
    <property type="protein sequence ID" value="MYL36131.1"/>
    <property type="molecule type" value="Genomic_DNA"/>
</dbReference>
<evidence type="ECO:0000313" key="3">
    <source>
        <dbReference type="Proteomes" id="UP000468638"/>
    </source>
</evidence>
<proteinExistence type="predicted"/>
<dbReference type="RefSeq" id="WP_160850636.1">
    <property type="nucleotide sequence ID" value="NZ_WMEQ01000030.1"/>
</dbReference>